<dbReference type="AlphaFoldDB" id="A0A9N9FF34"/>
<evidence type="ECO:0000313" key="1">
    <source>
        <dbReference type="EMBL" id="CAG8528672.1"/>
    </source>
</evidence>
<dbReference type="Proteomes" id="UP000789759">
    <property type="component" value="Unassembled WGS sequence"/>
</dbReference>
<reference evidence="1" key="1">
    <citation type="submission" date="2021-06" db="EMBL/GenBank/DDBJ databases">
        <authorList>
            <person name="Kallberg Y."/>
            <person name="Tangrot J."/>
            <person name="Rosling A."/>
        </authorList>
    </citation>
    <scope>NUCLEOTIDE SEQUENCE</scope>
    <source>
        <strain evidence="1">FL966</strain>
    </source>
</reference>
<comment type="caution">
    <text evidence="1">The sequence shown here is derived from an EMBL/GenBank/DDBJ whole genome shotgun (WGS) entry which is preliminary data.</text>
</comment>
<evidence type="ECO:0000313" key="2">
    <source>
        <dbReference type="Proteomes" id="UP000789759"/>
    </source>
</evidence>
<keyword evidence="2" id="KW-1185">Reference proteome</keyword>
<proteinExistence type="predicted"/>
<protein>
    <submittedName>
        <fullName evidence="1">22085_t:CDS:1</fullName>
    </submittedName>
</protein>
<organism evidence="1 2">
    <name type="scientific">Cetraspora pellucida</name>
    <dbReference type="NCBI Taxonomy" id="1433469"/>
    <lineage>
        <taxon>Eukaryota</taxon>
        <taxon>Fungi</taxon>
        <taxon>Fungi incertae sedis</taxon>
        <taxon>Mucoromycota</taxon>
        <taxon>Glomeromycotina</taxon>
        <taxon>Glomeromycetes</taxon>
        <taxon>Diversisporales</taxon>
        <taxon>Gigasporaceae</taxon>
        <taxon>Cetraspora</taxon>
    </lineage>
</organism>
<name>A0A9N9FF34_9GLOM</name>
<gene>
    <name evidence="1" type="ORF">CPELLU_LOCUS3738</name>
</gene>
<dbReference type="EMBL" id="CAJVQA010001858">
    <property type="protein sequence ID" value="CAG8528672.1"/>
    <property type="molecule type" value="Genomic_DNA"/>
</dbReference>
<accession>A0A9N9FF34</accession>
<sequence length="53" mass="6311">MAGYKIILLINNAKYYSFKPEKDKSDKNNDSTEMHKVIHNKVLNTIDFLEQYF</sequence>